<dbReference type="Pfam" id="PF01207">
    <property type="entry name" value="Dus"/>
    <property type="match status" value="1"/>
</dbReference>
<keyword evidence="6 12" id="KW-0819">tRNA processing</keyword>
<feature type="binding site" evidence="14">
    <location>
        <position position="195"/>
    </location>
    <ligand>
        <name>FMN</name>
        <dbReference type="ChEBI" id="CHEBI:58210"/>
    </ligand>
</feature>
<dbReference type="InterPro" id="IPR001269">
    <property type="entry name" value="DUS_fam"/>
</dbReference>
<evidence type="ECO:0000259" key="15">
    <source>
        <dbReference type="Pfam" id="PF01207"/>
    </source>
</evidence>
<feature type="active site" description="Proton donor" evidence="13">
    <location>
        <position position="127"/>
    </location>
</feature>
<evidence type="ECO:0000313" key="17">
    <source>
        <dbReference type="Proteomes" id="UP000177953"/>
    </source>
</evidence>
<dbReference type="PANTHER" id="PTHR11082:SF25">
    <property type="entry name" value="DUS-LIKE FMN-BINDING DOMAIN-CONTAINING PROTEIN"/>
    <property type="match status" value="1"/>
</dbReference>
<dbReference type="AlphaFoldDB" id="A0A1F6ME37"/>
<sequence length="344" mass="38150">MVTGFWKNLPKPIYCLAPMANVTDAAFRFIIAKYSKYGGMDIGDGSKANLPAEAFRVGGPDIMWTEFVSCDGLCSPGKDALMVDLAYTESERPIVTQIFGSKPDNFYKTALLCQELGFDGIDINMGCPDKNVEKQCAGAAMIKNPKLAQECIRATQKGAGNLPISVKTRTGYSKNQLDEWLPYLLETNLSAITIHARTRKEMSLVPAHWENIAQAVKLRDNFDSSPAKTLILGNGDVKDLTDAEEKIRQTGADGIMIGRGIFGNPWLFARHSPSTEEKLKVMVEHTYLFEKLLGKEKSFDIMKKHYKAYVNGFDGAKELRVKLMATKTANEVENLVNEHLLVPT</sequence>
<evidence type="ECO:0000256" key="9">
    <source>
        <dbReference type="ARBA" id="ARBA00023002"/>
    </source>
</evidence>
<dbReference type="Gene3D" id="3.20.20.70">
    <property type="entry name" value="Aldolase class I"/>
    <property type="match status" value="1"/>
</dbReference>
<evidence type="ECO:0000256" key="14">
    <source>
        <dbReference type="PIRSR" id="PIRSR006621-2"/>
    </source>
</evidence>
<evidence type="ECO:0000256" key="4">
    <source>
        <dbReference type="ARBA" id="ARBA00022630"/>
    </source>
</evidence>
<dbReference type="GO" id="GO:0000049">
    <property type="term" value="F:tRNA binding"/>
    <property type="evidence" value="ECO:0007669"/>
    <property type="project" value="UniProtKB-KW"/>
</dbReference>
<keyword evidence="14" id="KW-0547">Nucleotide-binding</keyword>
<comment type="caution">
    <text evidence="16">The sequence shown here is derived from an EMBL/GenBank/DDBJ whole genome shotgun (WGS) entry which is preliminary data.</text>
</comment>
<evidence type="ECO:0000256" key="6">
    <source>
        <dbReference type="ARBA" id="ARBA00022694"/>
    </source>
</evidence>
<proteinExistence type="inferred from homology"/>
<dbReference type="EMBL" id="MFPU01000018">
    <property type="protein sequence ID" value="OGH69927.1"/>
    <property type="molecule type" value="Genomic_DNA"/>
</dbReference>
<evidence type="ECO:0000256" key="2">
    <source>
        <dbReference type="ARBA" id="ARBA00002790"/>
    </source>
</evidence>
<comment type="function">
    <text evidence="2 12">Catalyzes the synthesis of 5,6-dihydrouridine (D), a modified base found in the D-loop of most tRNAs, via the reduction of the C5-C6 double bond in target uridines.</text>
</comment>
<dbReference type="EC" id="1.3.1.-" evidence="12"/>
<organism evidence="16 17">
    <name type="scientific">Candidatus Magasanikbacteria bacterium RIFCSPHIGHO2_01_FULL_47_8</name>
    <dbReference type="NCBI Taxonomy" id="1798673"/>
    <lineage>
        <taxon>Bacteria</taxon>
        <taxon>Candidatus Magasanikiibacteriota</taxon>
    </lineage>
</organism>
<keyword evidence="7" id="KW-0521">NADP</keyword>
<evidence type="ECO:0000256" key="1">
    <source>
        <dbReference type="ARBA" id="ARBA00001917"/>
    </source>
</evidence>
<accession>A0A1F6ME37</accession>
<evidence type="ECO:0000256" key="3">
    <source>
        <dbReference type="ARBA" id="ARBA00022555"/>
    </source>
</evidence>
<dbReference type="InterPro" id="IPR024036">
    <property type="entry name" value="tRNA-dHydroUridine_Synthase_C"/>
</dbReference>
<evidence type="ECO:0000256" key="5">
    <source>
        <dbReference type="ARBA" id="ARBA00022643"/>
    </source>
</evidence>
<feature type="domain" description="DUS-like FMN-binding" evidence="15">
    <location>
        <begin position="16"/>
        <end position="340"/>
    </location>
</feature>
<dbReference type="PANTHER" id="PTHR11082">
    <property type="entry name" value="TRNA-DIHYDROURIDINE SYNTHASE"/>
    <property type="match status" value="1"/>
</dbReference>
<gene>
    <name evidence="16" type="ORF">A2754_02855</name>
</gene>
<comment type="cofactor">
    <cofactor evidence="1 12 14">
        <name>FMN</name>
        <dbReference type="ChEBI" id="CHEBI:58210"/>
    </cofactor>
</comment>
<dbReference type="GO" id="GO:0017150">
    <property type="term" value="F:tRNA dihydrouridine synthase activity"/>
    <property type="evidence" value="ECO:0007669"/>
    <property type="project" value="InterPro"/>
</dbReference>
<dbReference type="PIRSF" id="PIRSF006621">
    <property type="entry name" value="Dus"/>
    <property type="match status" value="1"/>
</dbReference>
<dbReference type="CDD" id="cd02801">
    <property type="entry name" value="DUS_like_FMN"/>
    <property type="match status" value="1"/>
</dbReference>
<evidence type="ECO:0000256" key="12">
    <source>
        <dbReference type="PIRNR" id="PIRNR006621"/>
    </source>
</evidence>
<comment type="catalytic activity">
    <reaction evidence="10">
        <text>a 5,6-dihydrouridine in tRNA + NADP(+) = a uridine in tRNA + NADPH + H(+)</text>
        <dbReference type="Rhea" id="RHEA:23624"/>
        <dbReference type="Rhea" id="RHEA-COMP:13339"/>
        <dbReference type="Rhea" id="RHEA-COMP:13887"/>
        <dbReference type="ChEBI" id="CHEBI:15378"/>
        <dbReference type="ChEBI" id="CHEBI:57783"/>
        <dbReference type="ChEBI" id="CHEBI:58349"/>
        <dbReference type="ChEBI" id="CHEBI:65315"/>
        <dbReference type="ChEBI" id="CHEBI:74443"/>
    </reaction>
</comment>
<keyword evidence="5 12" id="KW-0288">FMN</keyword>
<dbReference type="Proteomes" id="UP000177953">
    <property type="component" value="Unassembled WGS sequence"/>
</dbReference>
<dbReference type="PROSITE" id="PS01136">
    <property type="entry name" value="UPF0034"/>
    <property type="match status" value="1"/>
</dbReference>
<dbReference type="InterPro" id="IPR018517">
    <property type="entry name" value="tRNA_hU_synthase_CS"/>
</dbReference>
<keyword evidence="3" id="KW-0820">tRNA-binding</keyword>
<dbReference type="SUPFAM" id="SSF51395">
    <property type="entry name" value="FMN-linked oxidoreductases"/>
    <property type="match status" value="1"/>
</dbReference>
<keyword evidence="8" id="KW-0694">RNA-binding</keyword>
<dbReference type="InterPro" id="IPR035587">
    <property type="entry name" value="DUS-like_FMN-bd"/>
</dbReference>
<evidence type="ECO:0000256" key="8">
    <source>
        <dbReference type="ARBA" id="ARBA00022884"/>
    </source>
</evidence>
<comment type="catalytic activity">
    <reaction evidence="11">
        <text>a 5,6-dihydrouridine in tRNA + NAD(+) = a uridine in tRNA + NADH + H(+)</text>
        <dbReference type="Rhea" id="RHEA:54452"/>
        <dbReference type="Rhea" id="RHEA-COMP:13339"/>
        <dbReference type="Rhea" id="RHEA-COMP:13887"/>
        <dbReference type="ChEBI" id="CHEBI:15378"/>
        <dbReference type="ChEBI" id="CHEBI:57540"/>
        <dbReference type="ChEBI" id="CHEBI:57945"/>
        <dbReference type="ChEBI" id="CHEBI:65315"/>
        <dbReference type="ChEBI" id="CHEBI:74443"/>
    </reaction>
</comment>
<evidence type="ECO:0000256" key="11">
    <source>
        <dbReference type="ARBA" id="ARBA00048802"/>
    </source>
</evidence>
<feature type="binding site" evidence="14">
    <location>
        <begin position="258"/>
        <end position="259"/>
    </location>
    <ligand>
        <name>FMN</name>
        <dbReference type="ChEBI" id="CHEBI:58210"/>
    </ligand>
</feature>
<protein>
    <recommendedName>
        <fullName evidence="12">tRNA-dihydrouridine synthase</fullName>
        <ecNumber evidence="12">1.3.1.-</ecNumber>
    </recommendedName>
</protein>
<dbReference type="GO" id="GO:0050660">
    <property type="term" value="F:flavin adenine dinucleotide binding"/>
    <property type="evidence" value="ECO:0007669"/>
    <property type="project" value="InterPro"/>
</dbReference>
<feature type="binding site" evidence="14">
    <location>
        <position position="97"/>
    </location>
    <ligand>
        <name>FMN</name>
        <dbReference type="ChEBI" id="CHEBI:58210"/>
    </ligand>
</feature>
<feature type="binding site" evidence="14">
    <location>
        <begin position="18"/>
        <end position="20"/>
    </location>
    <ligand>
        <name>FMN</name>
        <dbReference type="ChEBI" id="CHEBI:58210"/>
    </ligand>
</feature>
<feature type="binding site" evidence="14">
    <location>
        <position position="167"/>
    </location>
    <ligand>
        <name>FMN</name>
        <dbReference type="ChEBI" id="CHEBI:58210"/>
    </ligand>
</feature>
<evidence type="ECO:0000256" key="13">
    <source>
        <dbReference type="PIRSR" id="PIRSR006621-1"/>
    </source>
</evidence>
<evidence type="ECO:0000256" key="10">
    <source>
        <dbReference type="ARBA" id="ARBA00048205"/>
    </source>
</evidence>
<name>A0A1F6ME37_9BACT</name>
<comment type="similarity">
    <text evidence="12">Belongs to the dus family.</text>
</comment>
<keyword evidence="9 12" id="KW-0560">Oxidoreductase</keyword>
<keyword evidence="4 12" id="KW-0285">Flavoprotein</keyword>
<evidence type="ECO:0000256" key="7">
    <source>
        <dbReference type="ARBA" id="ARBA00022857"/>
    </source>
</evidence>
<reference evidence="16 17" key="1">
    <citation type="journal article" date="2016" name="Nat. Commun.">
        <title>Thousands of microbial genomes shed light on interconnected biogeochemical processes in an aquifer system.</title>
        <authorList>
            <person name="Anantharaman K."/>
            <person name="Brown C.T."/>
            <person name="Hug L.A."/>
            <person name="Sharon I."/>
            <person name="Castelle C.J."/>
            <person name="Probst A.J."/>
            <person name="Thomas B.C."/>
            <person name="Singh A."/>
            <person name="Wilkins M.J."/>
            <person name="Karaoz U."/>
            <person name="Brodie E.L."/>
            <person name="Williams K.H."/>
            <person name="Hubbard S.S."/>
            <person name="Banfield J.F."/>
        </authorList>
    </citation>
    <scope>NUCLEOTIDE SEQUENCE [LARGE SCALE GENOMIC DNA]</scope>
</reference>
<evidence type="ECO:0000313" key="16">
    <source>
        <dbReference type="EMBL" id="OGH69927.1"/>
    </source>
</evidence>
<dbReference type="InterPro" id="IPR013785">
    <property type="entry name" value="Aldolase_TIM"/>
</dbReference>
<dbReference type="Gene3D" id="1.10.1200.80">
    <property type="entry name" value="Putative flavin oxidoreducatase, domain 2"/>
    <property type="match status" value="1"/>
</dbReference>